<dbReference type="SUPFAM" id="SSF161093">
    <property type="entry name" value="MgtE membrane domain-like"/>
    <property type="match status" value="1"/>
</dbReference>
<dbReference type="InterPro" id="IPR000644">
    <property type="entry name" value="CBS_dom"/>
</dbReference>
<feature type="transmembrane region" description="Helical" evidence="8">
    <location>
        <begin position="115"/>
        <end position="142"/>
    </location>
</feature>
<name>X1PD21_9ZZZZ</name>
<keyword evidence="4 8" id="KW-0812">Transmembrane</keyword>
<dbReference type="GO" id="GO:0016020">
    <property type="term" value="C:membrane"/>
    <property type="evidence" value="ECO:0007669"/>
    <property type="project" value="UniProtKB-SubCell"/>
</dbReference>
<dbReference type="Pfam" id="PF01769">
    <property type="entry name" value="MgtE"/>
    <property type="match status" value="1"/>
</dbReference>
<protein>
    <recommendedName>
        <fullName evidence="9">CBS domain-containing protein</fullName>
    </recommendedName>
</protein>
<dbReference type="PANTHER" id="PTHR41394:SF5">
    <property type="entry name" value="SLC41A_MGTE INTEGRAL MEMBRANE DOMAIN-CONTAINING PROTEIN"/>
    <property type="match status" value="1"/>
</dbReference>
<dbReference type="Gene3D" id="3.10.580.10">
    <property type="entry name" value="CBS-domain"/>
    <property type="match status" value="1"/>
</dbReference>
<evidence type="ECO:0000313" key="10">
    <source>
        <dbReference type="EMBL" id="GAI53758.1"/>
    </source>
</evidence>
<proteinExistence type="inferred from homology"/>
<evidence type="ECO:0000256" key="4">
    <source>
        <dbReference type="ARBA" id="ARBA00022692"/>
    </source>
</evidence>
<evidence type="ECO:0000256" key="1">
    <source>
        <dbReference type="ARBA" id="ARBA00004141"/>
    </source>
</evidence>
<dbReference type="PROSITE" id="PS51371">
    <property type="entry name" value="CBS"/>
    <property type="match status" value="1"/>
</dbReference>
<comment type="similarity">
    <text evidence="2">Belongs to the SLC41A transporter family.</text>
</comment>
<evidence type="ECO:0000256" key="5">
    <source>
        <dbReference type="ARBA" id="ARBA00022842"/>
    </source>
</evidence>
<feature type="domain" description="CBS" evidence="9">
    <location>
        <begin position="5"/>
        <end position="63"/>
    </location>
</feature>
<evidence type="ECO:0000256" key="2">
    <source>
        <dbReference type="ARBA" id="ARBA00009749"/>
    </source>
</evidence>
<dbReference type="Pfam" id="PF00571">
    <property type="entry name" value="CBS"/>
    <property type="match status" value="1"/>
</dbReference>
<feature type="transmembrane region" description="Helical" evidence="8">
    <location>
        <begin position="189"/>
        <end position="214"/>
    </location>
</feature>
<comment type="subcellular location">
    <subcellularLocation>
        <location evidence="1">Membrane</location>
        <topology evidence="1">Multi-pass membrane protein</topology>
    </subcellularLocation>
</comment>
<reference evidence="10" key="1">
    <citation type="journal article" date="2014" name="Front. Microbiol.">
        <title>High frequency of phylogenetically diverse reductive dehalogenase-homologous genes in deep subseafloor sedimentary metagenomes.</title>
        <authorList>
            <person name="Kawai M."/>
            <person name="Futagami T."/>
            <person name="Toyoda A."/>
            <person name="Takaki Y."/>
            <person name="Nishi S."/>
            <person name="Hori S."/>
            <person name="Arai W."/>
            <person name="Tsubouchi T."/>
            <person name="Morono Y."/>
            <person name="Uchiyama I."/>
            <person name="Ito T."/>
            <person name="Fujiyama A."/>
            <person name="Inagaki F."/>
            <person name="Takami H."/>
        </authorList>
    </citation>
    <scope>NUCLEOTIDE SEQUENCE</scope>
    <source>
        <strain evidence="10">Expedition CK06-06</strain>
    </source>
</reference>
<feature type="non-terminal residue" evidence="10">
    <location>
        <position position="215"/>
    </location>
</feature>
<dbReference type="PANTHER" id="PTHR41394">
    <property type="entry name" value="MAGNESIUM TRANSPORTER MGTE"/>
    <property type="match status" value="1"/>
</dbReference>
<accession>X1PD21</accession>
<evidence type="ECO:0000256" key="3">
    <source>
        <dbReference type="ARBA" id="ARBA00022448"/>
    </source>
</evidence>
<dbReference type="Gene3D" id="1.10.357.20">
    <property type="entry name" value="SLC41 divalent cation transporters, integral membrane domain"/>
    <property type="match status" value="1"/>
</dbReference>
<dbReference type="AlphaFoldDB" id="X1PD21"/>
<dbReference type="GO" id="GO:0008324">
    <property type="term" value="F:monoatomic cation transmembrane transporter activity"/>
    <property type="evidence" value="ECO:0007669"/>
    <property type="project" value="InterPro"/>
</dbReference>
<keyword evidence="3" id="KW-0813">Transport</keyword>
<comment type="caution">
    <text evidence="10">The sequence shown here is derived from an EMBL/GenBank/DDBJ whole genome shotgun (WGS) entry which is preliminary data.</text>
</comment>
<feature type="transmembrane region" description="Helical" evidence="8">
    <location>
        <begin position="163"/>
        <end position="183"/>
    </location>
</feature>
<feature type="transmembrane region" description="Helical" evidence="8">
    <location>
        <begin position="89"/>
        <end position="109"/>
    </location>
</feature>
<keyword evidence="6 8" id="KW-1133">Transmembrane helix</keyword>
<dbReference type="InterPro" id="IPR036739">
    <property type="entry name" value="SLC41_membr_dom_sf"/>
</dbReference>
<keyword evidence="5" id="KW-0460">Magnesium</keyword>
<evidence type="ECO:0000256" key="8">
    <source>
        <dbReference type="SAM" id="Phobius"/>
    </source>
</evidence>
<dbReference type="InterPro" id="IPR006667">
    <property type="entry name" value="SLC41_membr_dom"/>
</dbReference>
<evidence type="ECO:0000259" key="9">
    <source>
        <dbReference type="PROSITE" id="PS51371"/>
    </source>
</evidence>
<evidence type="ECO:0000256" key="7">
    <source>
        <dbReference type="ARBA" id="ARBA00023136"/>
    </source>
</evidence>
<gene>
    <name evidence="10" type="ORF">S06H3_53026</name>
</gene>
<keyword evidence="7 8" id="KW-0472">Membrane</keyword>
<organism evidence="10">
    <name type="scientific">marine sediment metagenome</name>
    <dbReference type="NCBI Taxonomy" id="412755"/>
    <lineage>
        <taxon>unclassified sequences</taxon>
        <taxon>metagenomes</taxon>
        <taxon>ecological metagenomes</taxon>
    </lineage>
</organism>
<dbReference type="InterPro" id="IPR046342">
    <property type="entry name" value="CBS_dom_sf"/>
</dbReference>
<dbReference type="EMBL" id="BARV01033771">
    <property type="protein sequence ID" value="GAI53758.1"/>
    <property type="molecule type" value="Genomic_DNA"/>
</dbReference>
<evidence type="ECO:0000256" key="6">
    <source>
        <dbReference type="ARBA" id="ARBA00022989"/>
    </source>
</evidence>
<dbReference type="SUPFAM" id="SSF54631">
    <property type="entry name" value="CBS-domain pair"/>
    <property type="match status" value="1"/>
</dbReference>
<sequence>MKEVMRKEVVKVRPYTDQERVAILALRNNLKSIPVVDREDKFLGAVPSDIILDILHSENIEDFLKSTGIHSPFKKILKGSPLFLAKIRIPWLILGLFGGIFAAQIIDFFETPLKAHFILAAFIPLILYIASAVGAQTETLFIRNLVLDSRLEIKKYLLREIKTAFLMALVLGGLLFLISIFWFNSPYFIGIILGVSLFFTVLTAILIGIFVPWFL</sequence>